<comment type="similarity">
    <text evidence="1 2">Belongs to the phospholipid scramblase family.</text>
</comment>
<dbReference type="GO" id="GO:0017128">
    <property type="term" value="F:phospholipid scramblase activity"/>
    <property type="evidence" value="ECO:0007669"/>
    <property type="project" value="InterPro"/>
</dbReference>
<dbReference type="HOGENOM" id="CLU_1158397_0_0_1"/>
<keyword evidence="4" id="KW-1185">Reference proteome</keyword>
<organism evidence="3 4">
    <name type="scientific">Tetrahymena thermophila (strain SB210)</name>
    <dbReference type="NCBI Taxonomy" id="312017"/>
    <lineage>
        <taxon>Eukaryota</taxon>
        <taxon>Sar</taxon>
        <taxon>Alveolata</taxon>
        <taxon>Ciliophora</taxon>
        <taxon>Intramacronucleata</taxon>
        <taxon>Oligohymenophorea</taxon>
        <taxon>Hymenostomatida</taxon>
        <taxon>Tetrahymenina</taxon>
        <taxon>Tetrahymenidae</taxon>
        <taxon>Tetrahymena</taxon>
    </lineage>
</organism>
<dbReference type="InParanoid" id="I7MIJ3"/>
<reference evidence="4" key="1">
    <citation type="journal article" date="2006" name="PLoS Biol.">
        <title>Macronuclear genome sequence of the ciliate Tetrahymena thermophila, a model eukaryote.</title>
        <authorList>
            <person name="Eisen J.A."/>
            <person name="Coyne R.S."/>
            <person name="Wu M."/>
            <person name="Wu D."/>
            <person name="Thiagarajan M."/>
            <person name="Wortman J.R."/>
            <person name="Badger J.H."/>
            <person name="Ren Q."/>
            <person name="Amedeo P."/>
            <person name="Jones K.M."/>
            <person name="Tallon L.J."/>
            <person name="Delcher A.L."/>
            <person name="Salzberg S.L."/>
            <person name="Silva J.C."/>
            <person name="Haas B.J."/>
            <person name="Majoros W.H."/>
            <person name="Farzad M."/>
            <person name="Carlton J.M."/>
            <person name="Smith R.K. Jr."/>
            <person name="Garg J."/>
            <person name="Pearlman R.E."/>
            <person name="Karrer K.M."/>
            <person name="Sun L."/>
            <person name="Manning G."/>
            <person name="Elde N.C."/>
            <person name="Turkewitz A.P."/>
            <person name="Asai D.J."/>
            <person name="Wilkes D.E."/>
            <person name="Wang Y."/>
            <person name="Cai H."/>
            <person name="Collins K."/>
            <person name="Stewart B.A."/>
            <person name="Lee S.R."/>
            <person name="Wilamowska K."/>
            <person name="Weinberg Z."/>
            <person name="Ruzzo W.L."/>
            <person name="Wloga D."/>
            <person name="Gaertig J."/>
            <person name="Frankel J."/>
            <person name="Tsao C.-C."/>
            <person name="Gorovsky M.A."/>
            <person name="Keeling P.J."/>
            <person name="Waller R.F."/>
            <person name="Patron N.J."/>
            <person name="Cherry J.M."/>
            <person name="Stover N.A."/>
            <person name="Krieger C.J."/>
            <person name="del Toro C."/>
            <person name="Ryder H.F."/>
            <person name="Williamson S.C."/>
            <person name="Barbeau R.A."/>
            <person name="Hamilton E.P."/>
            <person name="Orias E."/>
        </authorList>
    </citation>
    <scope>NUCLEOTIDE SEQUENCE [LARGE SCALE GENOMIC DNA]</scope>
    <source>
        <strain evidence="4">SB210</strain>
    </source>
</reference>
<dbReference type="GO" id="GO:0005886">
    <property type="term" value="C:plasma membrane"/>
    <property type="evidence" value="ECO:0007669"/>
    <property type="project" value="TreeGrafter"/>
</dbReference>
<evidence type="ECO:0000256" key="1">
    <source>
        <dbReference type="ARBA" id="ARBA00005350"/>
    </source>
</evidence>
<accession>I7MIJ3</accession>
<evidence type="ECO:0000313" key="3">
    <source>
        <dbReference type="EMBL" id="EAR93754.2"/>
    </source>
</evidence>
<evidence type="ECO:0000313" key="4">
    <source>
        <dbReference type="Proteomes" id="UP000009168"/>
    </source>
</evidence>
<dbReference type="EMBL" id="GG662719">
    <property type="protein sequence ID" value="EAR93754.2"/>
    <property type="molecule type" value="Genomic_DNA"/>
</dbReference>
<dbReference type="eggNOG" id="ENOG502SRC1">
    <property type="taxonomic scope" value="Eukaryota"/>
</dbReference>
<dbReference type="InterPro" id="IPR005552">
    <property type="entry name" value="Scramblase"/>
</dbReference>
<sequence>MMNFVQKGQQYLFNGIAQGAQAVGMDLYSPLIGVDHVIIDQEITWWEMVPICNQENRYFIYATNGNYQFNRYPKPPPLLGQFTETSGYCARQLMRQCRSFNATFRLGSYQVGKSMVPLKCHCPVSCCSCPCDRPELYVSDASDQLMGTLKIPGYGPICCPAGQNTCSQMEIEMYDPQGNVRFRIQSECCQKSVVCMPFKCCGCEQTEYVILDPNYQPTGGVIKNLLNECMTEIFSSADMFAVTFPPNCYPQDKVLLMHAAIWIDYLQYRA</sequence>
<dbReference type="OMA" id="TCICESK"/>
<dbReference type="KEGG" id="tet:TTHERM_00399260"/>
<dbReference type="Pfam" id="PF03803">
    <property type="entry name" value="Scramblase"/>
    <property type="match status" value="2"/>
</dbReference>
<dbReference type="AlphaFoldDB" id="I7MIJ3"/>
<dbReference type="PANTHER" id="PTHR23248:SF9">
    <property type="entry name" value="PHOSPHOLIPID SCRAMBLASE"/>
    <property type="match status" value="1"/>
</dbReference>
<protein>
    <recommendedName>
        <fullName evidence="2">Phospholipid scramblase</fullName>
    </recommendedName>
</protein>
<proteinExistence type="inferred from homology"/>
<evidence type="ECO:0000256" key="2">
    <source>
        <dbReference type="RuleBase" id="RU363116"/>
    </source>
</evidence>
<dbReference type="PANTHER" id="PTHR23248">
    <property type="entry name" value="PHOSPHOLIPID SCRAMBLASE-RELATED"/>
    <property type="match status" value="1"/>
</dbReference>
<gene>
    <name evidence="3" type="ORF">TTHERM_00399260</name>
</gene>
<dbReference type="GeneID" id="7825101"/>
<dbReference type="OrthoDB" id="444338at2759"/>
<dbReference type="RefSeq" id="XP_001013999.2">
    <property type="nucleotide sequence ID" value="XM_001013999.3"/>
</dbReference>
<name>I7MIJ3_TETTS</name>
<dbReference type="Proteomes" id="UP000009168">
    <property type="component" value="Unassembled WGS sequence"/>
</dbReference>